<proteinExistence type="predicted"/>
<protein>
    <recommendedName>
        <fullName evidence="2">Peptidase S74 domain-containing protein</fullName>
    </recommendedName>
</protein>
<name>A0A835YAH0_9CHLO</name>
<keyword evidence="4" id="KW-1185">Reference proteome</keyword>
<dbReference type="OrthoDB" id="27041at2759"/>
<dbReference type="Proteomes" id="UP000612055">
    <property type="component" value="Unassembled WGS sequence"/>
</dbReference>
<evidence type="ECO:0000259" key="2">
    <source>
        <dbReference type="PROSITE" id="PS51688"/>
    </source>
</evidence>
<comment type="caution">
    <text evidence="3">The sequence shown here is derived from an EMBL/GenBank/DDBJ whole genome shotgun (WGS) entry which is preliminary data.</text>
</comment>
<gene>
    <name evidence="3" type="ORF">HYH03_003877</name>
</gene>
<organism evidence="3 4">
    <name type="scientific">Edaphochlamys debaryana</name>
    <dbReference type="NCBI Taxonomy" id="47281"/>
    <lineage>
        <taxon>Eukaryota</taxon>
        <taxon>Viridiplantae</taxon>
        <taxon>Chlorophyta</taxon>
        <taxon>core chlorophytes</taxon>
        <taxon>Chlorophyceae</taxon>
        <taxon>CS clade</taxon>
        <taxon>Chlamydomonadales</taxon>
        <taxon>Chlamydomonadales incertae sedis</taxon>
        <taxon>Edaphochlamys</taxon>
    </lineage>
</organism>
<dbReference type="Pfam" id="PF13884">
    <property type="entry name" value="Peptidase_S74"/>
    <property type="match status" value="1"/>
</dbReference>
<sequence>MYGTDTGVAETGIRVCTKVAAGDFKVLSALENNSEVFTIWNAFIGISNALPSYPLDVNGTVCACNLFTGGSNIAVRIDYGSNTATWASNNAGSSASVTFASNAAVSGSNSGNWASNNALVTTGGTMTGTITFTAGRLIGDSNDSAAQPFYSWQGSTSNGMYLPNSNQVGLAIRSSNVLFLNSNFTVGVGGQSNPAAMLDVLGTLRAYAGHTTGGVIMGNTTSNVDVDAIVQVAGMSGQRTAFASYHGDTTDQYHYVMNNPTGRVGYLSTAGSNFFIRGYGGAAAGGTICIGSNGNVGIGNTAPQANLHVNGTLRASTSSTAGIILGNTTSNIDIDSVVQIAGVANVRAVLGSYVGDALGEQSHFILNNPYGRVGYMTSIGSNMYFRGYGGNTGATLCIGSNGNIGVNTVVPQASFHVNQDLYMPANSANWNSTAGKGLYVRFSSNSTRQEDAAYVQSINRSTAAYHNMSIEASNLAVGQSGALSNPTLYVQYGGTSGRVGVATVNPTHSLTVSSTGRFTGDLTGTNINASNALQEGGSNVTPRILFGSNTGVWTCNNTLKLTGGTLSGSIQMTNGTLLASNLSVSVPVPTCPLDTFRDFQGTGGYVGRIWGTDFGVLETGVRVCTKMAGGDFKVLSAMNNNFEIFTIRNSAIGISNAVPNAAYALDVNGTVYACNLFTGGSNIATQINWTSNNALIKTGGAMSGTVTFTGGKLIGSSNDSAAQPFYLWQGNTSNGMYLPNSNQVGLSIRSSNVLFLNSNFTVGVGGQSNPAATLDVLGTLRAYPGNVTGGVLLGNTTSNIDVDAVVQVAGMASQRTSFATYNGDVSEQYHYVMVNPTGRVGYMATAGSNLFIRGYGGNSTGASICFSSNNNFIGINTPGPLANFHLNHDLHIAANSSVWNSTAGKGLYVRYSTFAPHDTAFIQSISRVSGLYYNLSIEASNVFIGQASSMVNPTLTVQYGGTNGRVGVGTSNPSYPLHVASGAGTTSIYAAGDIIGLSDQSVKTNLEVIPDALLKTLQVSGYTFRRKDFSSSNRCAGVIAQEIQAVLPEVVYKDEVSGRLAVSYGNLSALLIEAIKELQRETDKRVRALERTVAELQARAWISS</sequence>
<feature type="domain" description="Peptidase S74" evidence="2">
    <location>
        <begin position="998"/>
        <end position="1093"/>
    </location>
</feature>
<reference evidence="3" key="1">
    <citation type="journal article" date="2020" name="bioRxiv">
        <title>Comparative genomics of Chlamydomonas.</title>
        <authorList>
            <person name="Craig R.J."/>
            <person name="Hasan A.R."/>
            <person name="Ness R.W."/>
            <person name="Keightley P.D."/>
        </authorList>
    </citation>
    <scope>NUCLEOTIDE SEQUENCE</scope>
    <source>
        <strain evidence="3">CCAP 11/70</strain>
    </source>
</reference>
<keyword evidence="1" id="KW-0175">Coiled coil</keyword>
<dbReference type="InterPro" id="IPR030392">
    <property type="entry name" value="S74_ICA"/>
</dbReference>
<evidence type="ECO:0000256" key="1">
    <source>
        <dbReference type="SAM" id="Coils"/>
    </source>
</evidence>
<evidence type="ECO:0000313" key="4">
    <source>
        <dbReference type="Proteomes" id="UP000612055"/>
    </source>
</evidence>
<feature type="coiled-coil region" evidence="1">
    <location>
        <begin position="1072"/>
        <end position="1099"/>
    </location>
</feature>
<dbReference type="PROSITE" id="PS51688">
    <property type="entry name" value="ICA"/>
    <property type="match status" value="1"/>
</dbReference>
<accession>A0A835YAH0</accession>
<evidence type="ECO:0000313" key="3">
    <source>
        <dbReference type="EMBL" id="KAG2498119.1"/>
    </source>
</evidence>
<dbReference type="AlphaFoldDB" id="A0A835YAH0"/>
<dbReference type="EMBL" id="JAEHOE010000011">
    <property type="protein sequence ID" value="KAG2498119.1"/>
    <property type="molecule type" value="Genomic_DNA"/>
</dbReference>